<dbReference type="EMBL" id="CP034158">
    <property type="protein sequence ID" value="AZI68299.1"/>
    <property type="molecule type" value="Genomic_DNA"/>
</dbReference>
<protein>
    <submittedName>
        <fullName evidence="1">Type II toxin-antitoxin system HigB family toxin</fullName>
    </submittedName>
</protein>
<dbReference type="InterPro" id="IPR018669">
    <property type="entry name" value="Toxin_HigB"/>
</dbReference>
<gene>
    <name evidence="1" type="ORF">EIB71_06445</name>
</gene>
<dbReference type="RefSeq" id="WP_124758593.1">
    <property type="nucleotide sequence ID" value="NZ_CBCRWA010000002.1"/>
</dbReference>
<reference evidence="1 2" key="1">
    <citation type="submission" date="2018-11" db="EMBL/GenBank/DDBJ databases">
        <title>Proposal to divide the Flavobacteriaceae and reorganize its genera based on Amino Acid Identity values calculated from whole genome sequences.</title>
        <authorList>
            <person name="Nicholson A.C."/>
            <person name="Gulvik C.A."/>
            <person name="Whitney A.M."/>
            <person name="Humrighouse B.W."/>
            <person name="Bell M."/>
            <person name="Holmes B."/>
            <person name="Steigerwalt A.G."/>
            <person name="Villarma A."/>
            <person name="Sheth M."/>
            <person name="Batra D."/>
            <person name="Pryor J."/>
            <person name="Bernardet J.-F."/>
            <person name="Hugo C."/>
            <person name="Kampfer P."/>
            <person name="Newman J.D."/>
            <person name="McQuiston J.R."/>
        </authorList>
    </citation>
    <scope>NUCLEOTIDE SEQUENCE [LARGE SCALE GENOMIC DNA]</scope>
    <source>
        <strain evidence="1 2">H3001</strain>
    </source>
</reference>
<dbReference type="Proteomes" id="UP000274483">
    <property type="component" value="Chromosome"/>
</dbReference>
<organism evidence="1 2">
    <name type="scientific">Kaistella daneshvariae</name>
    <dbReference type="NCBI Taxonomy" id="2487074"/>
    <lineage>
        <taxon>Bacteria</taxon>
        <taxon>Pseudomonadati</taxon>
        <taxon>Bacteroidota</taxon>
        <taxon>Flavobacteriia</taxon>
        <taxon>Flavobacteriales</taxon>
        <taxon>Weeksellaceae</taxon>
        <taxon>Chryseobacterium group</taxon>
        <taxon>Kaistella</taxon>
    </lineage>
</organism>
<evidence type="ECO:0000313" key="1">
    <source>
        <dbReference type="EMBL" id="AZI68299.1"/>
    </source>
</evidence>
<name>A0ABM7CB92_9FLAO</name>
<keyword evidence="2" id="KW-1185">Reference proteome</keyword>
<sequence length="87" mass="10411">MRIVTFLRIKEFTKKYPDADIALRDWYLKTQKSNWNNLADIKQTFNTADYVGNNRFVFNIRGNSYRLITIVIFASKKVYIRFIGTHQ</sequence>
<accession>A0ABM7CB92</accession>
<evidence type="ECO:0000313" key="2">
    <source>
        <dbReference type="Proteomes" id="UP000274483"/>
    </source>
</evidence>
<proteinExistence type="predicted"/>
<dbReference type="Pfam" id="PF09907">
    <property type="entry name" value="HigB_toxin"/>
    <property type="match status" value="1"/>
</dbReference>